<protein>
    <submittedName>
        <fullName evidence="1">Uncharacterized protein</fullName>
    </submittedName>
</protein>
<organism evidence="1 2">
    <name type="scientific">Pleurodeles waltl</name>
    <name type="common">Iberian ribbed newt</name>
    <dbReference type="NCBI Taxonomy" id="8319"/>
    <lineage>
        <taxon>Eukaryota</taxon>
        <taxon>Metazoa</taxon>
        <taxon>Chordata</taxon>
        <taxon>Craniata</taxon>
        <taxon>Vertebrata</taxon>
        <taxon>Euteleostomi</taxon>
        <taxon>Amphibia</taxon>
        <taxon>Batrachia</taxon>
        <taxon>Caudata</taxon>
        <taxon>Salamandroidea</taxon>
        <taxon>Salamandridae</taxon>
        <taxon>Pleurodelinae</taxon>
        <taxon>Pleurodeles</taxon>
    </lineage>
</organism>
<comment type="caution">
    <text evidence="1">The sequence shown here is derived from an EMBL/GenBank/DDBJ whole genome shotgun (WGS) entry which is preliminary data.</text>
</comment>
<proteinExistence type="predicted"/>
<keyword evidence="2" id="KW-1185">Reference proteome</keyword>
<dbReference type="Proteomes" id="UP001066276">
    <property type="component" value="Chromosome 3_1"/>
</dbReference>
<dbReference type="EMBL" id="JANPWB010000005">
    <property type="protein sequence ID" value="KAJ1189599.1"/>
    <property type="molecule type" value="Genomic_DNA"/>
</dbReference>
<gene>
    <name evidence="1" type="ORF">NDU88_006343</name>
</gene>
<accession>A0AAV7UM64</accession>
<sequence length="139" mass="15096">MPSLSSWSIVSDGVSGAACGKEEDKDNCSWSEAGGRVIQGYHTEQDLLDHLGVVIGGPVGGPAPYTIGEVARFADPYITTANLDANQIREFQRQAMQYGHILDVESGFRNMARKIKPYAMFSVLMNCINVDSSQRSSHA</sequence>
<dbReference type="AlphaFoldDB" id="A0AAV7UM64"/>
<name>A0AAV7UM64_PLEWA</name>
<reference evidence="1" key="1">
    <citation type="journal article" date="2022" name="bioRxiv">
        <title>Sequencing and chromosome-scale assembly of the giantPleurodeles waltlgenome.</title>
        <authorList>
            <person name="Brown T."/>
            <person name="Elewa A."/>
            <person name="Iarovenko S."/>
            <person name="Subramanian E."/>
            <person name="Araus A.J."/>
            <person name="Petzold A."/>
            <person name="Susuki M."/>
            <person name="Suzuki K.-i.T."/>
            <person name="Hayashi T."/>
            <person name="Toyoda A."/>
            <person name="Oliveira C."/>
            <person name="Osipova E."/>
            <person name="Leigh N.D."/>
            <person name="Simon A."/>
            <person name="Yun M.H."/>
        </authorList>
    </citation>
    <scope>NUCLEOTIDE SEQUENCE</scope>
    <source>
        <strain evidence="1">20211129_DDA</strain>
        <tissue evidence="1">Liver</tissue>
    </source>
</reference>
<evidence type="ECO:0000313" key="2">
    <source>
        <dbReference type="Proteomes" id="UP001066276"/>
    </source>
</evidence>
<evidence type="ECO:0000313" key="1">
    <source>
        <dbReference type="EMBL" id="KAJ1189599.1"/>
    </source>
</evidence>